<sequence length="232" mass="26222">MRRRFFLVIFFIITGCSKLPQIPEPTSQPVIPVFEVFGYARCSNCPIVEKSLDSLKQNLSDSVVVLQYHMRILGDTLSPESVLERQNLYNIGSSAPVTIVHGEVRIEGASGVSLSMFENYYRALRSREDSLGLKLTYIDEGDTARLIIGAVSELNLERLKLFLFVTRDSILFKQPGAPDSIFNNVVRFYHSSNAGLPYEMKISKNFLTGGNFVAFLQDTVNLRIKSVLQRRF</sequence>
<organism evidence="1">
    <name type="scientific">candidate division WOR-3 bacterium</name>
    <dbReference type="NCBI Taxonomy" id="2052148"/>
    <lineage>
        <taxon>Bacteria</taxon>
        <taxon>Bacteria division WOR-3</taxon>
    </lineage>
</organism>
<proteinExistence type="predicted"/>
<accession>A0A7V4E4B7</accession>
<protein>
    <submittedName>
        <fullName evidence="1">Uncharacterized protein</fullName>
    </submittedName>
</protein>
<dbReference type="AlphaFoldDB" id="A0A7V4E4B7"/>
<name>A0A7V4E4B7_UNCW3</name>
<dbReference type="PROSITE" id="PS51257">
    <property type="entry name" value="PROKAR_LIPOPROTEIN"/>
    <property type="match status" value="1"/>
</dbReference>
<gene>
    <name evidence="1" type="ORF">ENU66_05640</name>
</gene>
<comment type="caution">
    <text evidence="1">The sequence shown here is derived from an EMBL/GenBank/DDBJ whole genome shotgun (WGS) entry which is preliminary data.</text>
</comment>
<evidence type="ECO:0000313" key="1">
    <source>
        <dbReference type="EMBL" id="HGL17787.1"/>
    </source>
</evidence>
<reference evidence="1" key="1">
    <citation type="journal article" date="2020" name="mSystems">
        <title>Genome- and Community-Level Interaction Insights into Carbon Utilization and Element Cycling Functions of Hydrothermarchaeota in Hydrothermal Sediment.</title>
        <authorList>
            <person name="Zhou Z."/>
            <person name="Liu Y."/>
            <person name="Xu W."/>
            <person name="Pan J."/>
            <person name="Luo Z.H."/>
            <person name="Li M."/>
        </authorList>
    </citation>
    <scope>NUCLEOTIDE SEQUENCE [LARGE SCALE GENOMIC DNA]</scope>
    <source>
        <strain evidence="1">SpSt-69</strain>
    </source>
</reference>
<dbReference type="EMBL" id="DTDJ01000036">
    <property type="protein sequence ID" value="HGL17787.1"/>
    <property type="molecule type" value="Genomic_DNA"/>
</dbReference>